<gene>
    <name evidence="2" type="ORF">Asulf_00681</name>
</gene>
<evidence type="ECO:0000313" key="2">
    <source>
        <dbReference type="EMBL" id="AGK60699.1"/>
    </source>
</evidence>
<feature type="domain" description="Nmd3 N-terminal" evidence="1">
    <location>
        <begin position="24"/>
        <end position="87"/>
    </location>
</feature>
<keyword evidence="3" id="KW-1185">Reference proteome</keyword>
<dbReference type="AlphaFoldDB" id="N0BAR3"/>
<dbReference type="Proteomes" id="UP000013307">
    <property type="component" value="Chromosome"/>
</dbReference>
<evidence type="ECO:0000313" key="3">
    <source>
        <dbReference type="Proteomes" id="UP000013307"/>
    </source>
</evidence>
<dbReference type="EMBL" id="CP005290">
    <property type="protein sequence ID" value="AGK60699.1"/>
    <property type="molecule type" value="Genomic_DNA"/>
</dbReference>
<sequence length="94" mass="11186">MEVKHPAILQLRNLPLTNLQRVLERKGFEFEIEKAKKGYDVYFSDVNDARKFISDLKRNYRFKIKMSTKYAGLRKGRVRVLFVYSLRGEEIGEE</sequence>
<dbReference type="OrthoDB" id="50224at2157"/>
<dbReference type="RefSeq" id="WP_015590298.1">
    <property type="nucleotide sequence ID" value="NC_021169.1"/>
</dbReference>
<name>N0BAR3_9EURY</name>
<protein>
    <recommendedName>
        <fullName evidence="1">Nmd3 N-terminal domain-containing protein</fullName>
    </recommendedName>
</protein>
<evidence type="ECO:0000259" key="1">
    <source>
        <dbReference type="Pfam" id="PF04981"/>
    </source>
</evidence>
<dbReference type="KEGG" id="ast:Asulf_00681"/>
<dbReference type="eggNOG" id="arCOG04149">
    <property type="taxonomic scope" value="Archaea"/>
</dbReference>
<accession>N0BAR3</accession>
<reference evidence="2 3" key="1">
    <citation type="journal article" date="2013" name="Genome Announc.">
        <title>Complete Genome Sequence of the Thermophilic and Facultatively Chemolithoautotrophic Sulfate Reducer Archaeoglobus sulfaticallidus Strain PM70-1T.</title>
        <authorList>
            <person name="Stokke R."/>
            <person name="Hocking W.P."/>
            <person name="Steinsbu B.O."/>
            <person name="Steen I.H."/>
        </authorList>
    </citation>
    <scope>NUCLEOTIDE SEQUENCE [LARGE SCALE GENOMIC DNA]</scope>
    <source>
        <strain evidence="2">PM70-1</strain>
    </source>
</reference>
<dbReference type="InterPro" id="IPR007064">
    <property type="entry name" value="Nmd3_N"/>
</dbReference>
<dbReference type="Pfam" id="PF04981">
    <property type="entry name" value="NMD3"/>
    <property type="match status" value="1"/>
</dbReference>
<dbReference type="STRING" id="387631.Asulf_00681"/>
<dbReference type="HOGENOM" id="CLU_2379235_0_0_2"/>
<dbReference type="GeneID" id="15392324"/>
<organism evidence="2 3">
    <name type="scientific">Archaeoglobus sulfaticallidus PM70-1</name>
    <dbReference type="NCBI Taxonomy" id="387631"/>
    <lineage>
        <taxon>Archaea</taxon>
        <taxon>Methanobacteriati</taxon>
        <taxon>Methanobacteriota</taxon>
        <taxon>Archaeoglobi</taxon>
        <taxon>Archaeoglobales</taxon>
        <taxon>Archaeoglobaceae</taxon>
        <taxon>Archaeoglobus</taxon>
    </lineage>
</organism>
<proteinExistence type="predicted"/>